<dbReference type="NCBIfam" id="TIGR02795">
    <property type="entry name" value="tol_pal_ybgF"/>
    <property type="match status" value="1"/>
</dbReference>
<dbReference type="STRING" id="1385369.N825_10735"/>
<evidence type="ECO:0000256" key="1">
    <source>
        <dbReference type="HAMAP-Rule" id="MF_02066"/>
    </source>
</evidence>
<evidence type="ECO:0000313" key="3">
    <source>
        <dbReference type="EMBL" id="EWY38944.1"/>
    </source>
</evidence>
<dbReference type="InterPro" id="IPR034706">
    <property type="entry name" value="CpoB"/>
</dbReference>
<dbReference type="GO" id="GO:0043093">
    <property type="term" value="P:FtsZ-dependent cytokinesis"/>
    <property type="evidence" value="ECO:0007669"/>
    <property type="project" value="UniProtKB-UniRule"/>
</dbReference>
<comment type="subcellular location">
    <subcellularLocation>
        <location evidence="1">Periplasm</location>
    </subcellularLocation>
</comment>
<keyword evidence="1" id="KW-0574">Periplasm</keyword>
<accession>W9GYP6</accession>
<comment type="caution">
    <text evidence="3">The sequence shown here is derived from an EMBL/GenBank/DDBJ whole genome shotgun (WGS) entry which is preliminary data.</text>
</comment>
<dbReference type="HAMAP" id="MF_02066">
    <property type="entry name" value="CpoB"/>
    <property type="match status" value="1"/>
</dbReference>
<dbReference type="Pfam" id="PF13174">
    <property type="entry name" value="TPR_6"/>
    <property type="match status" value="3"/>
</dbReference>
<evidence type="ECO:0000256" key="2">
    <source>
        <dbReference type="SAM" id="MobiDB-lite"/>
    </source>
</evidence>
<dbReference type="OrthoDB" id="7185608at2"/>
<dbReference type="SUPFAM" id="SSF48452">
    <property type="entry name" value="TPR-like"/>
    <property type="match status" value="1"/>
</dbReference>
<protein>
    <recommendedName>
        <fullName evidence="1">Cell division coordinator CpoB</fullName>
    </recommendedName>
</protein>
<organism evidence="3 4">
    <name type="scientific">Skermanella stibiiresistens SB22</name>
    <dbReference type="NCBI Taxonomy" id="1385369"/>
    <lineage>
        <taxon>Bacteria</taxon>
        <taxon>Pseudomonadati</taxon>
        <taxon>Pseudomonadota</taxon>
        <taxon>Alphaproteobacteria</taxon>
        <taxon>Rhodospirillales</taxon>
        <taxon>Azospirillaceae</taxon>
        <taxon>Skermanella</taxon>
    </lineage>
</organism>
<dbReference type="InterPro" id="IPR019734">
    <property type="entry name" value="TPR_rpt"/>
</dbReference>
<dbReference type="Gene3D" id="1.25.40.10">
    <property type="entry name" value="Tetratricopeptide repeat domain"/>
    <property type="match status" value="1"/>
</dbReference>
<comment type="function">
    <text evidence="1">Mediates coordination of peptidoglycan synthesis and outer membrane constriction during cell division.</text>
</comment>
<name>W9GYP6_9PROT</name>
<sequence>MGARYGRRLGGLAALAVPGLALGLMLWTGPAAAQADINLQNRLNRLETDVQTLNRQVYRGGGSPAGSVALGNGGGAGGVPSSLAADFEVRLSRLESELQTLTGKYEEATFGISQARERLDKLSSDLEYRLSEIESKLNAEAAAPAAAAAPPPKAQNQAAATPAKPAPAASQAQQQATAAAQLPSGSAQDQYNYAFGLLRAADYANAEAALGQFVKNHPDNQLTGNAQYWLAETYYVRGKYKEAAVAFAEGYHKYPKGSKAADNLLKLSMALSQLNQKADACTTLKQLGSEFPDASLPIKRRADQERGRLACS</sequence>
<evidence type="ECO:0000313" key="4">
    <source>
        <dbReference type="Proteomes" id="UP000019486"/>
    </source>
</evidence>
<comment type="similarity">
    <text evidence="1">Belongs to the CpoB family.</text>
</comment>
<dbReference type="RefSeq" id="WP_051512658.1">
    <property type="nucleotide sequence ID" value="NZ_AVFL01000015.1"/>
</dbReference>
<reference evidence="3 4" key="1">
    <citation type="submission" date="2013-08" db="EMBL/GenBank/DDBJ databases">
        <title>The genome sequence of Skermanella stibiiresistens.</title>
        <authorList>
            <person name="Zhu W."/>
            <person name="Wang G."/>
        </authorList>
    </citation>
    <scope>NUCLEOTIDE SEQUENCE [LARGE SCALE GENOMIC DNA]</scope>
    <source>
        <strain evidence="3 4">SB22</strain>
    </source>
</reference>
<keyword evidence="1" id="KW-0131">Cell cycle</keyword>
<keyword evidence="1" id="KW-0732">Signal</keyword>
<proteinExistence type="inferred from homology"/>
<feature type="compositionally biased region" description="Low complexity" evidence="2">
    <location>
        <begin position="143"/>
        <end position="181"/>
    </location>
</feature>
<keyword evidence="4" id="KW-1185">Reference proteome</keyword>
<feature type="region of interest" description="Disordered" evidence="2">
    <location>
        <begin position="143"/>
        <end position="183"/>
    </location>
</feature>
<dbReference type="EMBL" id="AVFL01000015">
    <property type="protein sequence ID" value="EWY38944.1"/>
    <property type="molecule type" value="Genomic_DNA"/>
</dbReference>
<dbReference type="GO" id="GO:0030288">
    <property type="term" value="C:outer membrane-bounded periplasmic space"/>
    <property type="evidence" value="ECO:0007669"/>
    <property type="project" value="UniProtKB-UniRule"/>
</dbReference>
<dbReference type="InterPro" id="IPR011990">
    <property type="entry name" value="TPR-like_helical_dom_sf"/>
</dbReference>
<dbReference type="AlphaFoldDB" id="W9GYP6"/>
<dbReference type="InterPro" id="IPR014162">
    <property type="entry name" value="CpoB_C"/>
</dbReference>
<dbReference type="Proteomes" id="UP000019486">
    <property type="component" value="Unassembled WGS sequence"/>
</dbReference>
<gene>
    <name evidence="1" type="primary">cpoB</name>
    <name evidence="3" type="ORF">N825_10735</name>
</gene>
<keyword evidence="1" id="KW-0132">Cell division</keyword>